<feature type="transmembrane region" description="Helical" evidence="1">
    <location>
        <begin position="34"/>
        <end position="55"/>
    </location>
</feature>
<dbReference type="RefSeq" id="WP_121204173.1">
    <property type="nucleotide sequence ID" value="NZ_RBZP01000006.1"/>
</dbReference>
<reference evidence="3 4" key="1">
    <citation type="journal article" date="2016" name="Int. J. Syst. Evol. Microbiol.">
        <title>Oceanobacillus halophilus sp. nov., a novel moderately halophilic bacterium from a hypersaline lake.</title>
        <authorList>
            <person name="Amoozegar M.A."/>
            <person name="Bagheri M."/>
            <person name="Makhdoumi A."/>
            <person name="Nikou M.M."/>
            <person name="Fazeli S.A.S."/>
            <person name="Schumann P."/>
            <person name="Sproer C."/>
            <person name="Sanchez-Porro C."/>
            <person name="Ventosa A."/>
        </authorList>
    </citation>
    <scope>NUCLEOTIDE SEQUENCE [LARGE SCALE GENOMIC DNA]</scope>
    <source>
        <strain evidence="3 4">DSM 23996</strain>
    </source>
</reference>
<dbReference type="EMBL" id="RBZP01000006">
    <property type="protein sequence ID" value="RKQ33442.1"/>
    <property type="molecule type" value="Genomic_DNA"/>
</dbReference>
<protein>
    <submittedName>
        <fullName evidence="3">DUF3899 domain-containing protein</fullName>
    </submittedName>
</protein>
<keyword evidence="1" id="KW-0472">Membrane</keyword>
<accession>A0A495A1T5</accession>
<dbReference type="OrthoDB" id="2989943at2"/>
<feature type="transmembrane region" description="Helical" evidence="1">
    <location>
        <begin position="98"/>
        <end position="118"/>
    </location>
</feature>
<keyword evidence="4" id="KW-1185">Reference proteome</keyword>
<evidence type="ECO:0000313" key="4">
    <source>
        <dbReference type="Proteomes" id="UP000269301"/>
    </source>
</evidence>
<comment type="caution">
    <text evidence="3">The sequence shown here is derived from an EMBL/GenBank/DDBJ whole genome shotgun (WGS) entry which is preliminary data.</text>
</comment>
<dbReference type="Pfam" id="PF13038">
    <property type="entry name" value="DUF3899"/>
    <property type="match status" value="1"/>
</dbReference>
<feature type="domain" description="DUF3899" evidence="2">
    <location>
        <begin position="31"/>
        <end position="115"/>
    </location>
</feature>
<feature type="transmembrane region" description="Helical" evidence="1">
    <location>
        <begin position="7"/>
        <end position="28"/>
    </location>
</feature>
<organism evidence="3 4">
    <name type="scientific">Oceanobacillus halophilus</name>
    <dbReference type="NCBI Taxonomy" id="930130"/>
    <lineage>
        <taxon>Bacteria</taxon>
        <taxon>Bacillati</taxon>
        <taxon>Bacillota</taxon>
        <taxon>Bacilli</taxon>
        <taxon>Bacillales</taxon>
        <taxon>Bacillaceae</taxon>
        <taxon>Oceanobacillus</taxon>
    </lineage>
</organism>
<dbReference type="InterPro" id="IPR025007">
    <property type="entry name" value="DUF3899"/>
</dbReference>
<keyword evidence="1" id="KW-0812">Transmembrane</keyword>
<name>A0A495A1T5_9BACI</name>
<evidence type="ECO:0000256" key="1">
    <source>
        <dbReference type="SAM" id="Phobius"/>
    </source>
</evidence>
<dbReference type="Proteomes" id="UP000269301">
    <property type="component" value="Unassembled WGS sequence"/>
</dbReference>
<sequence length="119" mass="14118">MNKKGIYLSINVLLILILFITQAAFNLVNLINAVFYVSFANLIIMLFLYTVRGGFYDGITFSFRRFWSIMSPSKDYMDEWKEKPMPSEKTNESFYAQIKFQTTVLFTFFAFLLLIYYIF</sequence>
<evidence type="ECO:0000313" key="3">
    <source>
        <dbReference type="EMBL" id="RKQ33442.1"/>
    </source>
</evidence>
<evidence type="ECO:0000259" key="2">
    <source>
        <dbReference type="Pfam" id="PF13038"/>
    </source>
</evidence>
<proteinExistence type="predicted"/>
<gene>
    <name evidence="3" type="ORF">D8M06_09535</name>
</gene>
<keyword evidence="1" id="KW-1133">Transmembrane helix</keyword>
<dbReference type="AlphaFoldDB" id="A0A495A1T5"/>